<dbReference type="Pfam" id="PF13970">
    <property type="entry name" value="DUF4221"/>
    <property type="match status" value="1"/>
</dbReference>
<keyword evidence="2" id="KW-1185">Reference proteome</keyword>
<dbReference type="RefSeq" id="WP_162333544.1">
    <property type="nucleotide sequence ID" value="NZ_CP048113.1"/>
</dbReference>
<gene>
    <name evidence="1" type="ORF">GWR21_20445</name>
</gene>
<evidence type="ECO:0000313" key="1">
    <source>
        <dbReference type="EMBL" id="QHS61885.1"/>
    </source>
</evidence>
<proteinExistence type="predicted"/>
<protein>
    <submittedName>
        <fullName evidence="1">DUF4221 domain-containing protein</fullName>
    </submittedName>
</protein>
<organism evidence="1 2">
    <name type="scientific">Chitinophaga agri</name>
    <dbReference type="NCBI Taxonomy" id="2703787"/>
    <lineage>
        <taxon>Bacteria</taxon>
        <taxon>Pseudomonadati</taxon>
        <taxon>Bacteroidota</taxon>
        <taxon>Chitinophagia</taxon>
        <taxon>Chitinophagales</taxon>
        <taxon>Chitinophagaceae</taxon>
        <taxon>Chitinophaga</taxon>
    </lineage>
</organism>
<reference evidence="1 2" key="1">
    <citation type="submission" date="2020-01" db="EMBL/GenBank/DDBJ databases">
        <title>Complete genome sequence of Chitinophaga sp. H33E-04 isolated from quinoa roots.</title>
        <authorList>
            <person name="Weon H.-Y."/>
            <person name="Lee S.A."/>
        </authorList>
    </citation>
    <scope>NUCLEOTIDE SEQUENCE [LARGE SCALE GENOMIC DNA]</scope>
    <source>
        <strain evidence="1 2">H33E-04</strain>
    </source>
</reference>
<dbReference type="KEGG" id="chih:GWR21_20445"/>
<dbReference type="EMBL" id="CP048113">
    <property type="protein sequence ID" value="QHS61885.1"/>
    <property type="molecule type" value="Genomic_DNA"/>
</dbReference>
<accession>A0A6B9ZLA2</accession>
<evidence type="ECO:0000313" key="2">
    <source>
        <dbReference type="Proteomes" id="UP000476411"/>
    </source>
</evidence>
<dbReference type="InterPro" id="IPR025316">
    <property type="entry name" value="DUF4221"/>
</dbReference>
<dbReference type="AlphaFoldDB" id="A0A6B9ZLA2"/>
<sequence>MKYYYPTLLLCLIVCCCSSENEDPAIIELTPDYNKTGIITSKDTTIFQLDDSTYNDIRSISFFSESGNNFISLYDHTSQSINIYDWNTHIRTVRINLKTCLRSSHLYKVSVYTKNFDSIFVTNNTNLYLLNKSGRIVNKVSYASSPEFAWPFFDTNNPAIKRNNILFTAVRPFVKETSIKSIKKWKNLYEFNIDEKKTSLNINYPKALRTERYGHRFLRSSFCETDRNTFLLSFAGDTNIYETTSTQYLRAYKVKSKHHATILSPMTDEDFKNEHGQKLYDTNYSYDYIYADPQHHKYLRVAKHPIEEKNHALPRQKRQSIIILDHKFQIIGESTIDNNISLDQLFWANDGHMYCRVNKRNEYSVSFIKLLYQE</sequence>
<dbReference type="Proteomes" id="UP000476411">
    <property type="component" value="Chromosome"/>
</dbReference>
<name>A0A6B9ZLA2_9BACT</name>